<comment type="similarity">
    <text evidence="1">Belongs to the NAD(P)-dependent epimerase/dehydratase family.</text>
</comment>
<reference evidence="5 6" key="1">
    <citation type="submission" date="2018-06" db="EMBL/GenBank/DDBJ databases">
        <title>The Genome of Cuscuta australis (Dodder) Provides Insight into the Evolution of Plant Parasitism.</title>
        <authorList>
            <person name="Liu H."/>
        </authorList>
    </citation>
    <scope>NUCLEOTIDE SEQUENCE [LARGE SCALE GENOMIC DNA]</scope>
    <source>
        <strain evidence="6">cv. Yunnan</strain>
        <tissue evidence="5">Vines</tissue>
    </source>
</reference>
<feature type="domain" description="NAD(P)-binding" evidence="4">
    <location>
        <begin position="184"/>
        <end position="250"/>
    </location>
</feature>
<keyword evidence="6" id="KW-1185">Reference proteome</keyword>
<keyword evidence="2" id="KW-0520">NAD</keyword>
<dbReference type="PANTHER" id="PTHR43574">
    <property type="entry name" value="EPIMERASE-RELATED"/>
    <property type="match status" value="1"/>
</dbReference>
<evidence type="ECO:0000256" key="2">
    <source>
        <dbReference type="ARBA" id="ARBA00023027"/>
    </source>
</evidence>
<dbReference type="EMBL" id="NQVE01000034">
    <property type="protein sequence ID" value="RAL52398.1"/>
    <property type="molecule type" value="Genomic_DNA"/>
</dbReference>
<dbReference type="AlphaFoldDB" id="A0A328E6X2"/>
<dbReference type="InterPro" id="IPR036291">
    <property type="entry name" value="NAD(P)-bd_dom_sf"/>
</dbReference>
<evidence type="ECO:0000256" key="1">
    <source>
        <dbReference type="ARBA" id="ARBA00007637"/>
    </source>
</evidence>
<evidence type="ECO:0000259" key="4">
    <source>
        <dbReference type="Pfam" id="PF16363"/>
    </source>
</evidence>
<comment type="caution">
    <text evidence="5">The sequence shown here is derived from an EMBL/GenBank/DDBJ whole genome shotgun (WGS) entry which is preliminary data.</text>
</comment>
<dbReference type="SUPFAM" id="SSF51735">
    <property type="entry name" value="NAD(P)-binding Rossmann-fold domains"/>
    <property type="match status" value="1"/>
</dbReference>
<protein>
    <recommendedName>
        <fullName evidence="4">NAD(P)-binding domain-containing protein</fullName>
    </recommendedName>
</protein>
<organism evidence="5 6">
    <name type="scientific">Cuscuta australis</name>
    <dbReference type="NCBI Taxonomy" id="267555"/>
    <lineage>
        <taxon>Eukaryota</taxon>
        <taxon>Viridiplantae</taxon>
        <taxon>Streptophyta</taxon>
        <taxon>Embryophyta</taxon>
        <taxon>Tracheophyta</taxon>
        <taxon>Spermatophyta</taxon>
        <taxon>Magnoliopsida</taxon>
        <taxon>eudicotyledons</taxon>
        <taxon>Gunneridae</taxon>
        <taxon>Pentapetalae</taxon>
        <taxon>asterids</taxon>
        <taxon>lamiids</taxon>
        <taxon>Solanales</taxon>
        <taxon>Convolvulaceae</taxon>
        <taxon>Cuscuteae</taxon>
        <taxon>Cuscuta</taxon>
        <taxon>Cuscuta subgen. Grammica</taxon>
        <taxon>Cuscuta sect. Cleistogrammica</taxon>
    </lineage>
</organism>
<sequence>MGLSLLLASLDLMDERTLFLARLITWICLLLSNNLNRWKTMWVSKLLDGLLIVYSCPLLRQNSRTLPNCRFSSYVCPIADFFISQNFFAKNSLILVVDLRRRKGNPLILRVFFTDSSCQFRNLKRHNPLILLLRQFDNQTRVISLPCSILDYVRGIPKKDRTQEMVAQNARCVTSPIKRGKLVCCNMAGFVSLLEVCKSRNPQLAIVCASSSSVYGLNSKVPFFESDKTDLPMSFYAATKKAGEAIAHSIVSTLISLTASPGLYGN</sequence>
<evidence type="ECO:0000313" key="5">
    <source>
        <dbReference type="EMBL" id="RAL52398.1"/>
    </source>
</evidence>
<evidence type="ECO:0000256" key="3">
    <source>
        <dbReference type="ARBA" id="ARBA00023235"/>
    </source>
</evidence>
<proteinExistence type="inferred from homology"/>
<accession>A0A328E6X2</accession>
<keyword evidence="3" id="KW-0413">Isomerase</keyword>
<dbReference type="Gene3D" id="3.40.50.720">
    <property type="entry name" value="NAD(P)-binding Rossmann-like Domain"/>
    <property type="match status" value="1"/>
</dbReference>
<dbReference type="Proteomes" id="UP000249390">
    <property type="component" value="Unassembled WGS sequence"/>
</dbReference>
<dbReference type="GO" id="GO:0016853">
    <property type="term" value="F:isomerase activity"/>
    <property type="evidence" value="ECO:0007669"/>
    <property type="project" value="UniProtKB-KW"/>
</dbReference>
<gene>
    <name evidence="5" type="ORF">DM860_007255</name>
</gene>
<dbReference type="Pfam" id="PF16363">
    <property type="entry name" value="GDP_Man_Dehyd"/>
    <property type="match status" value="1"/>
</dbReference>
<dbReference type="InterPro" id="IPR016040">
    <property type="entry name" value="NAD(P)-bd_dom"/>
</dbReference>
<name>A0A328E6X2_9ASTE</name>
<evidence type="ECO:0000313" key="6">
    <source>
        <dbReference type="Proteomes" id="UP000249390"/>
    </source>
</evidence>